<dbReference type="RefSeq" id="WP_049763509.1">
    <property type="nucleotide sequence ID" value="NZ_JBBMQR010000004.1"/>
</dbReference>
<name>A0A106BXA6_SHEFR</name>
<dbReference type="Proteomes" id="UP000055702">
    <property type="component" value="Unassembled WGS sequence"/>
</dbReference>
<proteinExistence type="predicted"/>
<accession>A0A106BXA6</accession>
<comment type="caution">
    <text evidence="1">The sequence shown here is derived from an EMBL/GenBank/DDBJ whole genome shotgun (WGS) entry which is preliminary data.</text>
</comment>
<reference evidence="1 2" key="1">
    <citation type="submission" date="2016-01" db="EMBL/GenBank/DDBJ databases">
        <title>Draft genome of the antarctic isolate Shewanella frigidimarina Ag06-30.</title>
        <authorList>
            <person name="Parmeciano Di Noto G."/>
            <person name="Vazquez S."/>
            <person name="Mac Cormack W."/>
            <person name="Iriarte A."/>
            <person name="Quiroga C."/>
        </authorList>
    </citation>
    <scope>NUCLEOTIDE SEQUENCE [LARGE SCALE GENOMIC DNA]</scope>
    <source>
        <strain evidence="1 2">Ag06-30</strain>
    </source>
</reference>
<evidence type="ECO:0000313" key="1">
    <source>
        <dbReference type="EMBL" id="KVX00236.1"/>
    </source>
</evidence>
<dbReference type="Pfam" id="PF13642">
    <property type="entry name" value="DUF4144"/>
    <property type="match status" value="1"/>
</dbReference>
<gene>
    <name evidence="1" type="ORF">AWJ07_09100</name>
</gene>
<dbReference type="Gene3D" id="2.40.10.320">
    <property type="entry name" value="Uncharacterised protein PF13642 yp_926445, N-terminal domain"/>
    <property type="match status" value="1"/>
</dbReference>
<protein>
    <submittedName>
        <fullName evidence="1">Uncharacterized protein</fullName>
    </submittedName>
</protein>
<organism evidence="1">
    <name type="scientific">Shewanella frigidimarina</name>
    <dbReference type="NCBI Taxonomy" id="56812"/>
    <lineage>
        <taxon>Bacteria</taxon>
        <taxon>Pseudomonadati</taxon>
        <taxon>Pseudomonadota</taxon>
        <taxon>Gammaproteobacteria</taxon>
        <taxon>Alteromonadales</taxon>
        <taxon>Shewanellaceae</taxon>
        <taxon>Shewanella</taxon>
    </lineage>
</organism>
<dbReference type="EMBL" id="LRDC01000062">
    <property type="protein sequence ID" value="KVX00236.1"/>
    <property type="molecule type" value="Genomic_DNA"/>
</dbReference>
<evidence type="ECO:0000313" key="2">
    <source>
        <dbReference type="Proteomes" id="UP000055702"/>
    </source>
</evidence>
<dbReference type="GeneID" id="41835902"/>
<sequence>MDKQVTMQQINWPAILQFDQDDELMYLVNYQDWLGFICANQFTVHAEDKLIDNAGHVYSIQKHPPQDPSVAELPALVKLSQDMSVLQLLPLVRQYGQFQGHCCSAKIVFTTIEQGIATVAELEQLY</sequence>
<dbReference type="AlphaFoldDB" id="A0A106BXA6"/>
<dbReference type="Gene3D" id="1.10.8.650">
    <property type="entry name" value="Uncharacterised protein PF13642 yp_926445, C-terminal domain"/>
    <property type="match status" value="1"/>
</dbReference>
<dbReference type="InterPro" id="IPR025284">
    <property type="entry name" value="DUF4144"/>
</dbReference>